<feature type="compositionally biased region" description="Polar residues" evidence="1">
    <location>
        <begin position="165"/>
        <end position="174"/>
    </location>
</feature>
<accession>A0A197JCX6</accession>
<evidence type="ECO:0000313" key="2">
    <source>
        <dbReference type="EMBL" id="OAQ22304.1"/>
    </source>
</evidence>
<proteinExistence type="predicted"/>
<sequence length="560" mass="63392">MGMQAADDDQASRHYSTPSSNRARHSHQRSSRMARRSSGDDTDEELNDVYGEDRSACRPSDSSYRSNNSLGRGGKLDEDAEFCEASPVTPLKMRMDRLARSTPRSQHYQQQDVYYQNERGTHQGEDDAIAQGARRSAKDGSQYMQRTQQEDLTIKSVKGLGVTQKAKQSLRQQGIITTPIRRPPMPCNTSTRNNGSPANYRGEQNQEMGTRQQWQHTGRREEYNLQELSPLTTRALPSLSPNQAALHLQQSAHQQHVLRQQILQLQQYDQQQLRQYDQEQHMQSTPSPFHSSPQQLQQRKRPYTDDHRQSVTPNRPYNHNHIFNPPQSSPYVLPTASVQQQPTASTSHSHPSPTAHNTAQVIIPVQVQSQFQPTATFPPMAAILQRGHLDSMLASIEQPLHLLSSSPSSDHRPIATSATLQKLTREVAANAIPTRKKKTTEDVFETRIANARLAYGGSVGWCRLYRSVPFGMLPTKEQLKTHNPPSAMKLLSDVPIDKSRANSEVGHFFEKQSMNSAHHYAYKYKYHQHSSDDSNSDNNNSDDNNNNNHNHNNDDNDDDK</sequence>
<dbReference type="Proteomes" id="UP000078512">
    <property type="component" value="Unassembled WGS sequence"/>
</dbReference>
<feature type="compositionally biased region" description="Polar residues" evidence="1">
    <location>
        <begin position="281"/>
        <end position="297"/>
    </location>
</feature>
<feature type="region of interest" description="Disordered" evidence="1">
    <location>
        <begin position="527"/>
        <end position="560"/>
    </location>
</feature>
<feature type="compositionally biased region" description="Low complexity" evidence="1">
    <location>
        <begin position="536"/>
        <end position="550"/>
    </location>
</feature>
<feature type="compositionally biased region" description="Polar residues" evidence="1">
    <location>
        <begin position="60"/>
        <end position="70"/>
    </location>
</feature>
<keyword evidence="3" id="KW-1185">Reference proteome</keyword>
<feature type="region of interest" description="Disordered" evidence="1">
    <location>
        <begin position="1"/>
        <end position="76"/>
    </location>
</feature>
<dbReference type="OrthoDB" id="2448594at2759"/>
<feature type="region of interest" description="Disordered" evidence="1">
    <location>
        <begin position="274"/>
        <end position="355"/>
    </location>
</feature>
<evidence type="ECO:0000313" key="3">
    <source>
        <dbReference type="Proteomes" id="UP000078512"/>
    </source>
</evidence>
<feature type="compositionally biased region" description="Polar residues" evidence="1">
    <location>
        <begin position="187"/>
        <end position="216"/>
    </location>
</feature>
<evidence type="ECO:0000256" key="1">
    <source>
        <dbReference type="SAM" id="MobiDB-lite"/>
    </source>
</evidence>
<feature type="non-terminal residue" evidence="2">
    <location>
        <position position="560"/>
    </location>
</feature>
<protein>
    <submittedName>
        <fullName evidence="2">Uncharacterized protein</fullName>
    </submittedName>
</protein>
<dbReference type="AlphaFoldDB" id="A0A197JCX6"/>
<gene>
    <name evidence="2" type="ORF">K457DRAFT_26191</name>
</gene>
<feature type="compositionally biased region" description="Basic residues" evidence="1">
    <location>
        <begin position="22"/>
        <end position="35"/>
    </location>
</feature>
<feature type="region of interest" description="Disordered" evidence="1">
    <location>
        <begin position="130"/>
        <end position="218"/>
    </location>
</feature>
<feature type="compositionally biased region" description="Low complexity" evidence="1">
    <location>
        <begin position="342"/>
        <end position="355"/>
    </location>
</feature>
<dbReference type="EMBL" id="KV442182">
    <property type="protein sequence ID" value="OAQ22304.1"/>
    <property type="molecule type" value="Genomic_DNA"/>
</dbReference>
<feature type="compositionally biased region" description="Polar residues" evidence="1">
    <location>
        <begin position="325"/>
        <end position="341"/>
    </location>
</feature>
<reference evidence="2 3" key="1">
    <citation type="submission" date="2016-05" db="EMBL/GenBank/DDBJ databases">
        <title>Genome sequencing reveals origins of a unique bacterial endosymbiosis in the earliest lineages of terrestrial Fungi.</title>
        <authorList>
            <consortium name="DOE Joint Genome Institute"/>
            <person name="Uehling J."/>
            <person name="Gryganskyi A."/>
            <person name="Hameed K."/>
            <person name="Tschaplinski T."/>
            <person name="Misztal P."/>
            <person name="Wu S."/>
            <person name="Desiro A."/>
            <person name="Vande Pol N."/>
            <person name="Du Z.-Y."/>
            <person name="Zienkiewicz A."/>
            <person name="Zienkiewicz K."/>
            <person name="Morin E."/>
            <person name="Tisserant E."/>
            <person name="Splivallo R."/>
            <person name="Hainaut M."/>
            <person name="Henrissat B."/>
            <person name="Ohm R."/>
            <person name="Kuo A."/>
            <person name="Yan J."/>
            <person name="Lipzen A."/>
            <person name="Nolan M."/>
            <person name="Labutti K."/>
            <person name="Barry K."/>
            <person name="Goldstein A."/>
            <person name="Labbe J."/>
            <person name="Schadt C."/>
            <person name="Tuskan G."/>
            <person name="Grigoriev I."/>
            <person name="Martin F."/>
            <person name="Vilgalys R."/>
            <person name="Bonito G."/>
        </authorList>
    </citation>
    <scope>NUCLEOTIDE SEQUENCE [LARGE SCALE GENOMIC DNA]</scope>
    <source>
        <strain evidence="2 3">AG-77</strain>
    </source>
</reference>
<organism evidence="2 3">
    <name type="scientific">Linnemannia elongata AG-77</name>
    <dbReference type="NCBI Taxonomy" id="1314771"/>
    <lineage>
        <taxon>Eukaryota</taxon>
        <taxon>Fungi</taxon>
        <taxon>Fungi incertae sedis</taxon>
        <taxon>Mucoromycota</taxon>
        <taxon>Mortierellomycotina</taxon>
        <taxon>Mortierellomycetes</taxon>
        <taxon>Mortierellales</taxon>
        <taxon>Mortierellaceae</taxon>
        <taxon>Linnemannia</taxon>
    </lineage>
</organism>
<name>A0A197JCX6_9FUNG</name>